<feature type="chain" id="PRO_5015463462" description="Lipocalin-like protein" evidence="1">
    <location>
        <begin position="23"/>
        <end position="172"/>
    </location>
</feature>
<proteinExistence type="predicted"/>
<evidence type="ECO:0000313" key="3">
    <source>
        <dbReference type="Proteomes" id="UP000244168"/>
    </source>
</evidence>
<dbReference type="PROSITE" id="PS51257">
    <property type="entry name" value="PROKAR_LIPOPROTEIN"/>
    <property type="match status" value="1"/>
</dbReference>
<comment type="caution">
    <text evidence="2">The sequence shown here is derived from an EMBL/GenBank/DDBJ whole genome shotgun (WGS) entry which is preliminary data.</text>
</comment>
<protein>
    <recommendedName>
        <fullName evidence="4">Lipocalin-like protein</fullName>
    </recommendedName>
</protein>
<reference evidence="2 3" key="1">
    <citation type="submission" date="2018-04" db="EMBL/GenBank/DDBJ databases">
        <title>Genomic Encyclopedia of Archaeal and Bacterial Type Strains, Phase II (KMG-II): from individual species to whole genera.</title>
        <authorList>
            <person name="Goeker M."/>
        </authorList>
    </citation>
    <scope>NUCLEOTIDE SEQUENCE [LARGE SCALE GENOMIC DNA]</scope>
    <source>
        <strain evidence="2 3">DSM 26809</strain>
    </source>
</reference>
<sequence>MKNLIKATLAVAAIALMFACNKKNDPSDQTNNTNTSLVGKWLVVKENIKVYSLANNDLLKDSIRDYTISYNALIAWSEIYKADGRAYVTGHPYTKSGKTVVDTSAYLKYTFNNNVLMQSNTDGTNPTTCQVSRLDDKQLEYTVTSNRPPDSGWGLNTSNTYKYVSIYTYTRQ</sequence>
<keyword evidence="1" id="KW-0732">Signal</keyword>
<evidence type="ECO:0008006" key="4">
    <source>
        <dbReference type="Google" id="ProtNLM"/>
    </source>
</evidence>
<feature type="signal peptide" evidence="1">
    <location>
        <begin position="1"/>
        <end position="22"/>
    </location>
</feature>
<dbReference type="AlphaFoldDB" id="A0A2T5JE36"/>
<evidence type="ECO:0000256" key="1">
    <source>
        <dbReference type="SAM" id="SignalP"/>
    </source>
</evidence>
<keyword evidence="3" id="KW-1185">Reference proteome</keyword>
<organism evidence="2 3">
    <name type="scientific">Mucilaginibacter yixingensis</name>
    <dbReference type="NCBI Taxonomy" id="1295612"/>
    <lineage>
        <taxon>Bacteria</taxon>
        <taxon>Pseudomonadati</taxon>
        <taxon>Bacteroidota</taxon>
        <taxon>Sphingobacteriia</taxon>
        <taxon>Sphingobacteriales</taxon>
        <taxon>Sphingobacteriaceae</taxon>
        <taxon>Mucilaginibacter</taxon>
    </lineage>
</organism>
<dbReference type="RefSeq" id="WP_107827928.1">
    <property type="nucleotide sequence ID" value="NZ_CP160205.1"/>
</dbReference>
<dbReference type="Proteomes" id="UP000244168">
    <property type="component" value="Unassembled WGS sequence"/>
</dbReference>
<evidence type="ECO:0000313" key="2">
    <source>
        <dbReference type="EMBL" id="PTR00032.1"/>
    </source>
</evidence>
<dbReference type="OrthoDB" id="799707at2"/>
<accession>A0A2T5JE36</accession>
<name>A0A2T5JE36_9SPHI</name>
<gene>
    <name evidence="2" type="ORF">C8P68_102863</name>
</gene>
<dbReference type="EMBL" id="QAOQ01000002">
    <property type="protein sequence ID" value="PTR00032.1"/>
    <property type="molecule type" value="Genomic_DNA"/>
</dbReference>